<feature type="non-terminal residue" evidence="7">
    <location>
        <position position="1"/>
    </location>
</feature>
<name>R0KSS5_NOSB1</name>
<evidence type="ECO:0000256" key="4">
    <source>
        <dbReference type="ARBA" id="ARBA00043952"/>
    </source>
</evidence>
<feature type="domain" description="THIF-type NAD/FAD binding fold" evidence="6">
    <location>
        <begin position="1"/>
        <end position="174"/>
    </location>
</feature>
<dbReference type="Proteomes" id="UP000016927">
    <property type="component" value="Unassembled WGS sequence"/>
</dbReference>
<evidence type="ECO:0000256" key="3">
    <source>
        <dbReference type="ARBA" id="ARBA00022840"/>
    </source>
</evidence>
<comment type="pathway">
    <text evidence="4">Protein modification.</text>
</comment>
<dbReference type="OrthoDB" id="10252231at2759"/>
<reference evidence="7 8" key="1">
    <citation type="journal article" date="2013" name="BMC Genomics">
        <title>Comparative genomics of parasitic silkworm microsporidia reveal an association between genome expansion and host adaptation.</title>
        <authorList>
            <person name="Pan G."/>
            <person name="Xu J."/>
            <person name="Li T."/>
            <person name="Xia Q."/>
            <person name="Liu S.L."/>
            <person name="Zhang G."/>
            <person name="Li S."/>
            <person name="Li C."/>
            <person name="Liu H."/>
            <person name="Yang L."/>
            <person name="Liu T."/>
            <person name="Zhang X."/>
            <person name="Wu Z."/>
            <person name="Fan W."/>
            <person name="Dang X."/>
            <person name="Xiang H."/>
            <person name="Tao M."/>
            <person name="Li Y."/>
            <person name="Hu J."/>
            <person name="Li Z."/>
            <person name="Lin L."/>
            <person name="Luo J."/>
            <person name="Geng L."/>
            <person name="Wang L."/>
            <person name="Long M."/>
            <person name="Wan Y."/>
            <person name="He N."/>
            <person name="Zhang Z."/>
            <person name="Lu C."/>
            <person name="Keeling P.J."/>
            <person name="Wang J."/>
            <person name="Xiang Z."/>
            <person name="Zhou Z."/>
        </authorList>
    </citation>
    <scope>NUCLEOTIDE SEQUENCE [LARGE SCALE GENOMIC DNA]</scope>
    <source>
        <strain evidence="8">CQ1 / CVCC 102059</strain>
    </source>
</reference>
<dbReference type="GO" id="GO:0005634">
    <property type="term" value="C:nucleus"/>
    <property type="evidence" value="ECO:0007669"/>
    <property type="project" value="TreeGrafter"/>
</dbReference>
<evidence type="ECO:0000256" key="5">
    <source>
        <dbReference type="PROSITE-ProRule" id="PRU10132"/>
    </source>
</evidence>
<feature type="non-terminal residue" evidence="7">
    <location>
        <position position="184"/>
    </location>
</feature>
<dbReference type="GO" id="GO:0004839">
    <property type="term" value="F:ubiquitin activating enzyme activity"/>
    <property type="evidence" value="ECO:0007669"/>
    <property type="project" value="TreeGrafter"/>
</dbReference>
<keyword evidence="1" id="KW-0547">Nucleotide-binding</keyword>
<dbReference type="PROSITE" id="PS00865">
    <property type="entry name" value="UBIQUITIN_ACTIVAT_2"/>
    <property type="match status" value="1"/>
</dbReference>
<evidence type="ECO:0000256" key="2">
    <source>
        <dbReference type="ARBA" id="ARBA00022786"/>
    </source>
</evidence>
<evidence type="ECO:0000313" key="8">
    <source>
        <dbReference type="Proteomes" id="UP000016927"/>
    </source>
</evidence>
<dbReference type="InterPro" id="IPR045886">
    <property type="entry name" value="ThiF/MoeB/HesA"/>
</dbReference>
<dbReference type="AlphaFoldDB" id="R0KSS5"/>
<keyword evidence="8" id="KW-1185">Reference proteome</keyword>
<dbReference type="EMBL" id="KB908993">
    <property type="protein sequence ID" value="EOB13272.1"/>
    <property type="molecule type" value="Genomic_DNA"/>
</dbReference>
<accession>R0KSS5</accession>
<feature type="active site" description="Glycyl thioester intermediate" evidence="5">
    <location>
        <position position="169"/>
    </location>
</feature>
<dbReference type="OMA" id="PEASCEY"/>
<dbReference type="VEuPathDB" id="MicrosporidiaDB:NBO_85g0001"/>
<evidence type="ECO:0000256" key="1">
    <source>
        <dbReference type="ARBA" id="ARBA00022741"/>
    </source>
</evidence>
<dbReference type="STRING" id="578461.R0KSS5"/>
<dbReference type="Gene3D" id="3.40.50.720">
    <property type="entry name" value="NAD(P)-binding Rossmann-like Domain"/>
    <property type="match status" value="1"/>
</dbReference>
<dbReference type="InterPro" id="IPR000594">
    <property type="entry name" value="ThiF_NAD_FAD-bd"/>
</dbReference>
<protein>
    <submittedName>
        <fullName evidence="7">Ubiquitin-like modifier-activating enzyme 1 Y</fullName>
    </submittedName>
</protein>
<gene>
    <name evidence="7" type="primary">UBA1Y</name>
    <name evidence="7" type="ORF">NBO_85g0001</name>
</gene>
<dbReference type="GO" id="GO:0006511">
    <property type="term" value="P:ubiquitin-dependent protein catabolic process"/>
    <property type="evidence" value="ECO:0007669"/>
    <property type="project" value="TreeGrafter"/>
</dbReference>
<dbReference type="InterPro" id="IPR033127">
    <property type="entry name" value="UBQ-activ_enz_E1_Cys_AS"/>
</dbReference>
<dbReference type="PANTHER" id="PTHR10953">
    <property type="entry name" value="UBIQUITIN-ACTIVATING ENZYME E1"/>
    <property type="match status" value="1"/>
</dbReference>
<evidence type="ECO:0000259" key="6">
    <source>
        <dbReference type="Pfam" id="PF00899"/>
    </source>
</evidence>
<dbReference type="Pfam" id="PF00899">
    <property type="entry name" value="ThiF"/>
    <property type="match status" value="1"/>
</dbReference>
<evidence type="ECO:0000313" key="7">
    <source>
        <dbReference type="EMBL" id="EOB13272.1"/>
    </source>
</evidence>
<proteinExistence type="predicted"/>
<dbReference type="GO" id="GO:0005737">
    <property type="term" value="C:cytoplasm"/>
    <property type="evidence" value="ECO:0007669"/>
    <property type="project" value="TreeGrafter"/>
</dbReference>
<dbReference type="PANTHER" id="PTHR10953:SF4">
    <property type="entry name" value="UBIQUITIN-ACTIVATING ENZYME E1 C-TERMINAL DOMAIN-CONTAINING PROTEIN"/>
    <property type="match status" value="1"/>
</dbReference>
<sequence>IFVVGSGAIGCEHLKNLVMCGMGTEGKIHVTDMDSIEQSNLTRQFLFSKNDVSQMKAEVAVKEVKNLNEDFAKGFIKNGVKEGQNGGHEEVVDEEVFSEVFFQDLDIVANALDNVEARVYVDNRCLISKKYLVDAGTSGTKGNVQTIVPFFSEPYGDSVDPPESSIPICTIKNFPFALEHTIEW</sequence>
<dbReference type="SUPFAM" id="SSF69572">
    <property type="entry name" value="Activating enzymes of the ubiquitin-like proteins"/>
    <property type="match status" value="1"/>
</dbReference>
<keyword evidence="2" id="KW-0833">Ubl conjugation pathway</keyword>
<dbReference type="InterPro" id="IPR035985">
    <property type="entry name" value="Ubiquitin-activating_enz"/>
</dbReference>
<organism evidence="7 8">
    <name type="scientific">Nosema bombycis (strain CQ1 / CVCC 102059)</name>
    <name type="common">Microsporidian parasite</name>
    <name type="synonym">Pebrine of silkworm</name>
    <dbReference type="NCBI Taxonomy" id="578461"/>
    <lineage>
        <taxon>Eukaryota</taxon>
        <taxon>Fungi</taxon>
        <taxon>Fungi incertae sedis</taxon>
        <taxon>Microsporidia</taxon>
        <taxon>Nosematidae</taxon>
        <taxon>Nosema</taxon>
    </lineage>
</organism>
<dbReference type="HOGENOM" id="CLU_1471616_0_0_1"/>
<keyword evidence="3" id="KW-0067">ATP-binding</keyword>
<dbReference type="GO" id="GO:0006974">
    <property type="term" value="P:DNA damage response"/>
    <property type="evidence" value="ECO:0007669"/>
    <property type="project" value="TreeGrafter"/>
</dbReference>
<dbReference type="GO" id="GO:0005524">
    <property type="term" value="F:ATP binding"/>
    <property type="evidence" value="ECO:0007669"/>
    <property type="project" value="UniProtKB-KW"/>
</dbReference>